<keyword evidence="2" id="KW-1185">Reference proteome</keyword>
<dbReference type="AlphaFoldDB" id="A0A1X9T3V0"/>
<gene>
    <name evidence="1" type="ORF">AR543_p0005</name>
</gene>
<proteinExistence type="predicted"/>
<reference evidence="1 2" key="1">
    <citation type="journal article" date="2016" name="Int. J. Syst. Evol. Microbiol.">
        <title>Paenibacillus damxungensis sp. nov., isolated from raw yak (Bos grunniens) milk.</title>
        <authorList>
            <person name="Wu Z."/>
            <person name="Gao C."/>
            <person name="Han J."/>
            <person name="Liu Z."/>
        </authorList>
    </citation>
    <scope>NUCLEOTIDE SEQUENCE [LARGE SCALE GENOMIC DNA]</scope>
    <source>
        <strain evidence="1 2">BD3526</strain>
        <plasmid evidence="1 2">unnamed1</plasmid>
    </source>
</reference>
<dbReference type="EMBL" id="CP021170">
    <property type="protein sequence ID" value="ARR10613.1"/>
    <property type="molecule type" value="Genomic_DNA"/>
</dbReference>
<name>A0A1X9T3V0_9BACL</name>
<sequence length="95" mass="10775">MSYSATAYSTIGRCEKCYQTGRYVEKMDFVEGNNGYVSIEVCAYGCDSEHSQAEPVTDMVDKLLQAEIKLLKQDLRKVNVMPIKAPEKKRKRVCS</sequence>
<accession>A0A1X9T3V0</accession>
<keyword evidence="1" id="KW-0614">Plasmid</keyword>
<geneLocation type="plasmid" evidence="1 2">
    <name>unnamed1</name>
</geneLocation>
<evidence type="ECO:0000313" key="1">
    <source>
        <dbReference type="EMBL" id="ARR10613.1"/>
    </source>
</evidence>
<dbReference type="OrthoDB" id="9923831at2"/>
<dbReference type="KEGG" id="pbv:AR543_p0005"/>
<protein>
    <submittedName>
        <fullName evidence="1">Uncharacterized protein</fullName>
    </submittedName>
</protein>
<organism evidence="1 2">
    <name type="scientific">Paenibacillus bovis</name>
    <dbReference type="NCBI Taxonomy" id="1616788"/>
    <lineage>
        <taxon>Bacteria</taxon>
        <taxon>Bacillati</taxon>
        <taxon>Bacillota</taxon>
        <taxon>Bacilli</taxon>
        <taxon>Bacillales</taxon>
        <taxon>Paenibacillaceae</taxon>
        <taxon>Paenibacillus</taxon>
    </lineage>
</organism>
<dbReference type="Proteomes" id="UP000078148">
    <property type="component" value="Plasmid unnamed1"/>
</dbReference>
<evidence type="ECO:0000313" key="2">
    <source>
        <dbReference type="Proteomes" id="UP000078148"/>
    </source>
</evidence>
<dbReference type="RefSeq" id="WP_087071331.1">
    <property type="nucleotide sequence ID" value="NZ_CP021170.1"/>
</dbReference>